<gene>
    <name evidence="3" type="ORF">BI49514_02827</name>
</gene>
<feature type="compositionally biased region" description="Basic and acidic residues" evidence="1">
    <location>
        <begin position="55"/>
        <end position="64"/>
    </location>
</feature>
<dbReference type="Proteomes" id="UP000234382">
    <property type="component" value="Unassembled WGS sequence"/>
</dbReference>
<evidence type="ECO:0000313" key="3">
    <source>
        <dbReference type="EMBL" id="SMX96358.1"/>
    </source>
</evidence>
<feature type="signal peptide" evidence="2">
    <location>
        <begin position="1"/>
        <end position="24"/>
    </location>
</feature>
<dbReference type="RefSeq" id="WP_101547112.1">
    <property type="nucleotide sequence ID" value="NZ_FXYX01000025.1"/>
</dbReference>
<evidence type="ECO:0000256" key="1">
    <source>
        <dbReference type="SAM" id="MobiDB-lite"/>
    </source>
</evidence>
<keyword evidence="4" id="KW-1185">Reference proteome</keyword>
<reference evidence="4" key="1">
    <citation type="submission" date="2017-03" db="EMBL/GenBank/DDBJ databases">
        <authorList>
            <person name="Monnet C."/>
        </authorList>
    </citation>
    <scope>NUCLEOTIDE SEQUENCE [LARGE SCALE GENOMIC DNA]</scope>
    <source>
        <strain evidence="4">ATCC 49514</strain>
    </source>
</reference>
<dbReference type="EMBL" id="FXYX01000025">
    <property type="protein sequence ID" value="SMX96358.1"/>
    <property type="molecule type" value="Genomic_DNA"/>
</dbReference>
<accession>A0A2H1K9X1</accession>
<feature type="region of interest" description="Disordered" evidence="1">
    <location>
        <begin position="47"/>
        <end position="66"/>
    </location>
</feature>
<feature type="chain" id="PRO_5013857005" evidence="2">
    <location>
        <begin position="25"/>
        <end position="119"/>
    </location>
</feature>
<protein>
    <submittedName>
        <fullName evidence="3">Uncharacterized protein</fullName>
    </submittedName>
</protein>
<name>A0A2H1K9X1_9MICO</name>
<dbReference type="AlphaFoldDB" id="A0A2H1K9X1"/>
<evidence type="ECO:0000256" key="2">
    <source>
        <dbReference type="SAM" id="SignalP"/>
    </source>
</evidence>
<keyword evidence="2" id="KW-0732">Signal</keyword>
<evidence type="ECO:0000313" key="4">
    <source>
        <dbReference type="Proteomes" id="UP000234382"/>
    </source>
</evidence>
<sequence>MIRKLLAGLAAVVVASSTATAAHAAPQSSDTSAPDMNGWEVTINGKVFEPDTVEGEDRSRDKASGVDTQLNPITIGLCNMGAKDKVIQSFKSTKDGDVDLKCGTSSDGYIHIREEHEDQ</sequence>
<organism evidence="3 4">
    <name type="scientific">Brevibacterium iodinum ATCC 49514</name>
    <dbReference type="NCBI Taxonomy" id="1255616"/>
    <lineage>
        <taxon>Bacteria</taxon>
        <taxon>Bacillati</taxon>
        <taxon>Actinomycetota</taxon>
        <taxon>Actinomycetes</taxon>
        <taxon>Micrococcales</taxon>
        <taxon>Brevibacteriaceae</taxon>
        <taxon>Brevibacterium</taxon>
    </lineage>
</organism>
<proteinExistence type="predicted"/>